<keyword evidence="3" id="KW-1185">Reference proteome</keyword>
<dbReference type="Proteomes" id="UP001476247">
    <property type="component" value="Unassembled WGS sequence"/>
</dbReference>
<feature type="region of interest" description="Disordered" evidence="1">
    <location>
        <begin position="80"/>
        <end position="101"/>
    </location>
</feature>
<sequence>MMWFKDDLSWLSMQELPKSLKPYIITLKENATTQYSQTISKTVIDEAKEFSASKKEENCNIQRETAAEQEAIVEQEAVVGHEEDQTTQGNAANFHSETKKQGKRKLISTNDALDELEDEIVEYEKQPISSVIEEKFDMKKEFLGLKKETLNKYRKGHAINIELNISSLM</sequence>
<feature type="compositionally biased region" description="Polar residues" evidence="1">
    <location>
        <begin position="86"/>
        <end position="95"/>
    </location>
</feature>
<gene>
    <name evidence="2" type="ORF">HPULCUR_010159</name>
</gene>
<protein>
    <submittedName>
        <fullName evidence="2">Uncharacterized protein</fullName>
    </submittedName>
</protein>
<organism evidence="2 3">
    <name type="scientific">Helicostylum pulchrum</name>
    <dbReference type="NCBI Taxonomy" id="562976"/>
    <lineage>
        <taxon>Eukaryota</taxon>
        <taxon>Fungi</taxon>
        <taxon>Fungi incertae sedis</taxon>
        <taxon>Mucoromycota</taxon>
        <taxon>Mucoromycotina</taxon>
        <taxon>Mucoromycetes</taxon>
        <taxon>Mucorales</taxon>
        <taxon>Mucorineae</taxon>
        <taxon>Mucoraceae</taxon>
        <taxon>Helicostylum</taxon>
    </lineage>
</organism>
<reference evidence="2 3" key="1">
    <citation type="submission" date="2024-04" db="EMBL/GenBank/DDBJ databases">
        <title>genome sequences of Mucor flavus KT1a and Helicostylum pulchrum KT1b strains isolation_sourced from the surface of a dry-aged beef.</title>
        <authorList>
            <person name="Toyotome T."/>
            <person name="Hosono M."/>
            <person name="Torimaru M."/>
            <person name="Fukuda K."/>
            <person name="Mikami N."/>
        </authorList>
    </citation>
    <scope>NUCLEOTIDE SEQUENCE [LARGE SCALE GENOMIC DNA]</scope>
    <source>
        <strain evidence="2 3">KT1b</strain>
    </source>
</reference>
<evidence type="ECO:0000313" key="3">
    <source>
        <dbReference type="Proteomes" id="UP001476247"/>
    </source>
</evidence>
<proteinExistence type="predicted"/>
<dbReference type="EMBL" id="BAABUJ010000037">
    <property type="protein sequence ID" value="GAA5804657.1"/>
    <property type="molecule type" value="Genomic_DNA"/>
</dbReference>
<accession>A0ABP9YCH5</accession>
<comment type="caution">
    <text evidence="2">The sequence shown here is derived from an EMBL/GenBank/DDBJ whole genome shotgun (WGS) entry which is preliminary data.</text>
</comment>
<evidence type="ECO:0000313" key="2">
    <source>
        <dbReference type="EMBL" id="GAA5804657.1"/>
    </source>
</evidence>
<name>A0ABP9YCH5_9FUNG</name>
<evidence type="ECO:0000256" key="1">
    <source>
        <dbReference type="SAM" id="MobiDB-lite"/>
    </source>
</evidence>